<reference evidence="2" key="1">
    <citation type="journal article" date="2023" name="Nat. Plants">
        <title>Single-cell RNA sequencing provides a high-resolution roadmap for understanding the multicellular compartmentation of specialized metabolism.</title>
        <authorList>
            <person name="Sun S."/>
            <person name="Shen X."/>
            <person name="Li Y."/>
            <person name="Li Y."/>
            <person name="Wang S."/>
            <person name="Li R."/>
            <person name="Zhang H."/>
            <person name="Shen G."/>
            <person name="Guo B."/>
            <person name="Wei J."/>
            <person name="Xu J."/>
            <person name="St-Pierre B."/>
            <person name="Chen S."/>
            <person name="Sun C."/>
        </authorList>
    </citation>
    <scope>NUCLEOTIDE SEQUENCE [LARGE SCALE GENOMIC DNA]</scope>
</reference>
<protein>
    <submittedName>
        <fullName evidence="1">Uncharacterized protein</fullName>
    </submittedName>
</protein>
<dbReference type="EMBL" id="CM044701">
    <property type="protein sequence ID" value="KAI5683487.1"/>
    <property type="molecule type" value="Genomic_DNA"/>
</dbReference>
<proteinExistence type="predicted"/>
<comment type="caution">
    <text evidence="1">The sequence shown here is derived from an EMBL/GenBank/DDBJ whole genome shotgun (WGS) entry which is preliminary data.</text>
</comment>
<organism evidence="1 2">
    <name type="scientific">Catharanthus roseus</name>
    <name type="common">Madagascar periwinkle</name>
    <name type="synonym">Vinca rosea</name>
    <dbReference type="NCBI Taxonomy" id="4058"/>
    <lineage>
        <taxon>Eukaryota</taxon>
        <taxon>Viridiplantae</taxon>
        <taxon>Streptophyta</taxon>
        <taxon>Embryophyta</taxon>
        <taxon>Tracheophyta</taxon>
        <taxon>Spermatophyta</taxon>
        <taxon>Magnoliopsida</taxon>
        <taxon>eudicotyledons</taxon>
        <taxon>Gunneridae</taxon>
        <taxon>Pentapetalae</taxon>
        <taxon>asterids</taxon>
        <taxon>lamiids</taxon>
        <taxon>Gentianales</taxon>
        <taxon>Apocynaceae</taxon>
        <taxon>Rauvolfioideae</taxon>
        <taxon>Vinceae</taxon>
        <taxon>Catharanthinae</taxon>
        <taxon>Catharanthus</taxon>
    </lineage>
</organism>
<dbReference type="Proteomes" id="UP001060085">
    <property type="component" value="Linkage Group LG01"/>
</dbReference>
<evidence type="ECO:0000313" key="2">
    <source>
        <dbReference type="Proteomes" id="UP001060085"/>
    </source>
</evidence>
<name>A0ACC0CF71_CATRO</name>
<keyword evidence="2" id="KW-1185">Reference proteome</keyword>
<gene>
    <name evidence="1" type="ORF">M9H77_04715</name>
</gene>
<evidence type="ECO:0000313" key="1">
    <source>
        <dbReference type="EMBL" id="KAI5683487.1"/>
    </source>
</evidence>
<accession>A0ACC0CF71</accession>
<sequence>MEGREYTQVNAEPNDDSTETLFQKRRCCFCFSWSSGDGTPAVGLNWWQRIRTVEFQDNSFVTRGINAFKKLREWSEIVACPRWKTFIRRFNRSNKRNTNYRYDPLSYSLNFDEGPGQNGEFTESDDYGLRNFSVRYASIPASAKASMDLGKDGPSFV</sequence>